<name>A0A5B9P664_9BACT</name>
<reference evidence="1 2" key="1">
    <citation type="submission" date="2019-08" db="EMBL/GenBank/DDBJ databases">
        <title>Deep-cultivation of Planctomycetes and their phenomic and genomic characterization uncovers novel biology.</title>
        <authorList>
            <person name="Wiegand S."/>
            <person name="Jogler M."/>
            <person name="Boedeker C."/>
            <person name="Pinto D."/>
            <person name="Vollmers J."/>
            <person name="Rivas-Marin E."/>
            <person name="Kohn T."/>
            <person name="Peeters S.H."/>
            <person name="Heuer A."/>
            <person name="Rast P."/>
            <person name="Oberbeckmann S."/>
            <person name="Bunk B."/>
            <person name="Jeske O."/>
            <person name="Meyerdierks A."/>
            <person name="Storesund J.E."/>
            <person name="Kallscheuer N."/>
            <person name="Luecker S."/>
            <person name="Lage O.M."/>
            <person name="Pohl T."/>
            <person name="Merkel B.J."/>
            <person name="Hornburger P."/>
            <person name="Mueller R.-W."/>
            <person name="Bruemmer F."/>
            <person name="Labrenz M."/>
            <person name="Spormann A.M."/>
            <person name="Op den Camp H."/>
            <person name="Overmann J."/>
            <person name="Amann R."/>
            <person name="Jetten M.S.M."/>
            <person name="Mascher T."/>
            <person name="Medema M.H."/>
            <person name="Devos D.P."/>
            <person name="Kaster A.-K."/>
            <person name="Ovreas L."/>
            <person name="Rohde M."/>
            <person name="Galperin M.Y."/>
            <person name="Jogler C."/>
        </authorList>
    </citation>
    <scope>NUCLEOTIDE SEQUENCE [LARGE SCALE GENOMIC DNA]</scope>
    <source>
        <strain evidence="1 2">FC18</strain>
    </source>
</reference>
<dbReference type="KEGG" id="mff:MFFC18_08710"/>
<evidence type="ECO:0000313" key="1">
    <source>
        <dbReference type="EMBL" id="QEG21019.1"/>
    </source>
</evidence>
<dbReference type="AlphaFoldDB" id="A0A5B9P664"/>
<accession>A0A5B9P664</accession>
<dbReference type="Proteomes" id="UP000322214">
    <property type="component" value="Chromosome"/>
</dbReference>
<sequence length="319" mass="36856">MRMICLENVRPESPTMILQERDIKALSLLSQYFMLTSRQLREMCFTTDSTGRVTRRRLTGLRQAGYVRKRNLQVVNPKDGSNSPVFHLTRTGLELLAGHFDDDSILRKPVEPSQPQHLQHYTAVSETQRLMHAAVEATSEKIRIDKWVNEDEALNLDEADKPRRFLRTKFGNVVCIPDAAYVLEFKEQKAIFYLEQDRDTFFHDRVAARKSPGYQQLWEQQGHRQHFPETNVGHFYILFVAPSAKRRDQLCRAFAKKNDGHEVQKAFRFVSFDEATPDNVLFESIFACCHHTEMVPMVKRGATPTTEVKTTSLLPSGQK</sequence>
<organism evidence="1 2">
    <name type="scientific">Mariniblastus fucicola</name>
    <dbReference type="NCBI Taxonomy" id="980251"/>
    <lineage>
        <taxon>Bacteria</taxon>
        <taxon>Pseudomonadati</taxon>
        <taxon>Planctomycetota</taxon>
        <taxon>Planctomycetia</taxon>
        <taxon>Pirellulales</taxon>
        <taxon>Pirellulaceae</taxon>
        <taxon>Mariniblastus</taxon>
    </lineage>
</organism>
<dbReference type="Pfam" id="PF13814">
    <property type="entry name" value="Replic_Relax"/>
    <property type="match status" value="1"/>
</dbReference>
<dbReference type="InterPro" id="IPR025855">
    <property type="entry name" value="Replic_Relax"/>
</dbReference>
<evidence type="ECO:0000313" key="2">
    <source>
        <dbReference type="Proteomes" id="UP000322214"/>
    </source>
</evidence>
<proteinExistence type="predicted"/>
<protein>
    <recommendedName>
        <fullName evidence="3">Replication-relaxation</fullName>
    </recommendedName>
</protein>
<evidence type="ECO:0008006" key="3">
    <source>
        <dbReference type="Google" id="ProtNLM"/>
    </source>
</evidence>
<keyword evidence="2" id="KW-1185">Reference proteome</keyword>
<dbReference type="OrthoDB" id="242643at2"/>
<dbReference type="EMBL" id="CP042912">
    <property type="protein sequence ID" value="QEG21019.1"/>
    <property type="molecule type" value="Genomic_DNA"/>
</dbReference>
<gene>
    <name evidence="1" type="ORF">MFFC18_08710</name>
</gene>